<feature type="compositionally biased region" description="Acidic residues" evidence="1">
    <location>
        <begin position="396"/>
        <end position="405"/>
    </location>
</feature>
<gene>
    <name evidence="2" type="ORF">GFSPODELE1_LOCUS7277</name>
</gene>
<protein>
    <submittedName>
        <fullName evidence="2">Uncharacterized protein</fullName>
    </submittedName>
</protein>
<feature type="region of interest" description="Disordered" evidence="1">
    <location>
        <begin position="1"/>
        <end position="302"/>
    </location>
</feature>
<feature type="compositionally biased region" description="Acidic residues" evidence="1">
    <location>
        <begin position="523"/>
        <end position="534"/>
    </location>
</feature>
<evidence type="ECO:0000256" key="1">
    <source>
        <dbReference type="SAM" id="MobiDB-lite"/>
    </source>
</evidence>
<feature type="compositionally biased region" description="Pro residues" evidence="1">
    <location>
        <begin position="1143"/>
        <end position="1159"/>
    </location>
</feature>
<feature type="compositionally biased region" description="Basic residues" evidence="1">
    <location>
        <begin position="219"/>
        <end position="231"/>
    </location>
</feature>
<feature type="compositionally biased region" description="Low complexity" evidence="1">
    <location>
        <begin position="1"/>
        <end position="17"/>
    </location>
</feature>
<reference evidence="3" key="1">
    <citation type="submission" date="2024-04" db="EMBL/GenBank/DDBJ databases">
        <authorList>
            <person name="Shaw F."/>
            <person name="Minotto A."/>
        </authorList>
    </citation>
    <scope>NUCLEOTIDE SEQUENCE [LARGE SCALE GENOMIC DNA]</scope>
</reference>
<feature type="compositionally biased region" description="Polar residues" evidence="1">
    <location>
        <begin position="362"/>
        <end position="373"/>
    </location>
</feature>
<feature type="compositionally biased region" description="Low complexity" evidence="1">
    <location>
        <begin position="615"/>
        <end position="627"/>
    </location>
</feature>
<feature type="compositionally biased region" description="Polar residues" evidence="1">
    <location>
        <begin position="276"/>
        <end position="293"/>
    </location>
</feature>
<dbReference type="Proteomes" id="UP001497453">
    <property type="component" value="Chromosome 5"/>
</dbReference>
<feature type="region of interest" description="Disordered" evidence="1">
    <location>
        <begin position="1250"/>
        <end position="1276"/>
    </location>
</feature>
<name>A0ABP1DQI7_9APHY</name>
<proteinExistence type="predicted"/>
<feature type="region of interest" description="Disordered" evidence="1">
    <location>
        <begin position="314"/>
        <end position="345"/>
    </location>
</feature>
<feature type="region of interest" description="Disordered" evidence="1">
    <location>
        <begin position="1203"/>
        <end position="1230"/>
    </location>
</feature>
<sequence length="1276" mass="139603">MHAGQSTETTLPTSLSSADLREVDASNQLMSPPPEEMLRAARTRSTPNARYSATPEPTRSDGFTGEVISNTLASKRKRPVASSASSSRTTLAAIDEDHPGGFNPPPSVENTPNPKARKQPKRSVTFAVPSSQDSTPQAPTTPTKSKKRGSVSPSKRSLTRSPRETNPKADYQSPSGGRRRRRSATPVIPPYEPPTDEFTPPREILYTPVQIPPKSPRTGSRRKSTATKKKLVLQIKQELPEVDLNAPIPPPSPSDDPLLLRGPTGTLRKRTRAKQNNKQTNARDTSSAQSSSPVREVHPLDNHSFDASVDMTMDSIPDDIQQPGPIFDFTAGGDDDDWTSESDKEFDQVGEYTGKFKVLTVPTKNDPPSSTTKQRQDAWGRPISPFPKVRRKSPTLEEDEDEEMVELTSSGVAEQETNIFAPEQPTSNPQSHPMSSVNDDVFVQSSSSGVIDSVRKSRSPVSDLYTTAAISVSVERMERLSGSPPRRPSGDHGALNVASASHSALPSKAPDPRFRFQDLDLPPSDDDNDDDDDMYADHIVPIHETSVGSIEVKAIDQPEDAVPDTSVDVYIDERVVEPIPQRSPSPPVPISKQQLPPVEPPVHDRHSASPRRVSEPSSNQPQEEPPTSISPRAARVDVASSSRLSPSPAAPDTSYEPGRPRSPGENMDLDDSEDDEEDEVSVVRELSQPPDMDSEDEATGRDNRLANSFAQVHLRSSPNPFHIRSDSPEIPRQQTPRPSRVQAAKDRLMASMEYSSTGNGPVQLSLADDVGDGDDGGSEELEVEPNVIKITSNDPLAAARAAAILRLHRYNHIDEATLRKRRHSNPAVDSILRNARRKTTLEAGITKSVPHKRRTLGKVIGDKVFIPGSPAMTLPELLDQAEASLQVEEMTLGHSPLRNVSFLDDFKTPVKQIIRSNVSSVQTSPDVLAGPRDWTKNDWRLLDACYTDERLALGDCSGLAVDELAPADDVDLGNVVGRFIEIIGGEEALASLGSSWTSDNLLKRARALRRKQRSGNIAPPTPSRDSSVVSNDSHLRRYMSPHLASSVSSDATACHQELNGQNTSQGIAYQKLMDEALTVMNGEVPLDGSQRDSDHASQKVPPTSEPEPASIASKVKGFLFSYLPRATKPKPAQHTSVTQKGLPIPPPEVFQRPRPPISTPAPKAAHKPTHPKNLVHLHPAPPPKPSMIPRPAKHVRRLVDLHHISPPEPKPKPKPTDPVIRERRDSGASVRDLVKTFEDISRQEIEERETLSRLGHRRVETWANSRAAPQKPTWKP</sequence>
<feature type="region of interest" description="Disordered" evidence="1">
    <location>
        <begin position="1084"/>
        <end position="1111"/>
    </location>
</feature>
<feature type="compositionally biased region" description="Polar residues" evidence="1">
    <location>
        <begin position="151"/>
        <end position="160"/>
    </location>
</feature>
<dbReference type="EMBL" id="OZ037948">
    <property type="protein sequence ID" value="CAL1709288.1"/>
    <property type="molecule type" value="Genomic_DNA"/>
</dbReference>
<feature type="region of interest" description="Disordered" evidence="1">
    <location>
        <begin position="358"/>
        <end position="739"/>
    </location>
</feature>
<evidence type="ECO:0000313" key="2">
    <source>
        <dbReference type="EMBL" id="CAL1709288.1"/>
    </source>
</evidence>
<feature type="compositionally biased region" description="Low complexity" evidence="1">
    <location>
        <begin position="639"/>
        <end position="651"/>
    </location>
</feature>
<feature type="region of interest" description="Disordered" evidence="1">
    <location>
        <begin position="1010"/>
        <end position="1031"/>
    </location>
</feature>
<feature type="region of interest" description="Disordered" evidence="1">
    <location>
        <begin position="1128"/>
        <end position="1168"/>
    </location>
</feature>
<feature type="compositionally biased region" description="Polar residues" evidence="1">
    <location>
        <begin position="128"/>
        <end position="143"/>
    </location>
</feature>
<evidence type="ECO:0000313" key="3">
    <source>
        <dbReference type="Proteomes" id="UP001497453"/>
    </source>
</evidence>
<accession>A0ABP1DQI7</accession>
<feature type="compositionally biased region" description="Polar residues" evidence="1">
    <location>
        <begin position="407"/>
        <end position="450"/>
    </location>
</feature>
<feature type="compositionally biased region" description="Polar residues" evidence="1">
    <location>
        <begin position="705"/>
        <end position="719"/>
    </location>
</feature>
<organism evidence="2 3">
    <name type="scientific">Somion occarium</name>
    <dbReference type="NCBI Taxonomy" id="3059160"/>
    <lineage>
        <taxon>Eukaryota</taxon>
        <taxon>Fungi</taxon>
        <taxon>Dikarya</taxon>
        <taxon>Basidiomycota</taxon>
        <taxon>Agaricomycotina</taxon>
        <taxon>Agaricomycetes</taxon>
        <taxon>Polyporales</taxon>
        <taxon>Cerrenaceae</taxon>
        <taxon>Somion</taxon>
    </lineage>
</organism>
<feature type="compositionally biased region" description="Acidic residues" evidence="1">
    <location>
        <begin position="667"/>
        <end position="680"/>
    </location>
</feature>
<keyword evidence="3" id="KW-1185">Reference proteome</keyword>
<feature type="compositionally biased region" description="Polar residues" evidence="1">
    <location>
        <begin position="43"/>
        <end position="57"/>
    </location>
</feature>